<dbReference type="KEGG" id="hro:HELRODRAFT_165061"/>
<dbReference type="HOGENOM" id="CLU_621549_0_0_1"/>
<gene>
    <name evidence="2" type="primary">20200833</name>
    <name evidence="1" type="ORF">HELRODRAFT_165061</name>
</gene>
<sequence length="441" mass="51111">MDENPEEEYKFIKNQLMKDLRFDPIILRHDFYSIRQKQNERYTSGLSRLRNTLDYYFKGREVKTLADAIDLICADRLKGKTNHNIYATKYFTCEKSGHVARYCRNSKFKARQKQVKEYTVLCGEGDESSNQVDIHAPALYLADSHSLTRLTIGEESGSYEKLENIKFDWLTSLTFDPVTYSLYYSDHPMPENFIDSNSAMQRSFANGNKASYVDKFLSTNDDGIVDVIGLIHLETLTRRIFYSECNVGDFSSHSNNKLVSCDLSGKHCVNSLESSEIYKSDIGCVTKITIDDERGKLIWLESANRKIFIGDMESYDDENYEDSNSDYSEDREAANSRKKKFWTGKVKVVNVIRHAHHPIDLAYFRNQLIWINANFEYASVVDMDFPNVIKSIPLEKNVTYVAIVSADREIFNQELKIRLQQHSKHCYAINNLRRKMIAKSL</sequence>
<protein>
    <recommendedName>
        <fullName evidence="4">CCHC-type domain-containing protein</fullName>
    </recommendedName>
</protein>
<accession>T1EW83</accession>
<dbReference type="InterPro" id="IPR011042">
    <property type="entry name" value="6-blade_b-propeller_TolB-like"/>
</dbReference>
<reference evidence="3" key="1">
    <citation type="submission" date="2012-12" db="EMBL/GenBank/DDBJ databases">
        <authorList>
            <person name="Hellsten U."/>
            <person name="Grimwood J."/>
            <person name="Chapman J.A."/>
            <person name="Shapiro H."/>
            <person name="Aerts A."/>
            <person name="Otillar R.P."/>
            <person name="Terry A.Y."/>
            <person name="Boore J.L."/>
            <person name="Simakov O."/>
            <person name="Marletaz F."/>
            <person name="Cho S.-J."/>
            <person name="Edsinger-Gonzales E."/>
            <person name="Havlak P."/>
            <person name="Kuo D.-H."/>
            <person name="Larsson T."/>
            <person name="Lv J."/>
            <person name="Arendt D."/>
            <person name="Savage R."/>
            <person name="Osoegawa K."/>
            <person name="de Jong P."/>
            <person name="Lindberg D.R."/>
            <person name="Seaver E.C."/>
            <person name="Weisblat D.A."/>
            <person name="Putnam N.H."/>
            <person name="Grigoriev I.V."/>
            <person name="Rokhsar D.S."/>
        </authorList>
    </citation>
    <scope>NUCLEOTIDE SEQUENCE</scope>
</reference>
<reference evidence="2" key="3">
    <citation type="submission" date="2015-06" db="UniProtKB">
        <authorList>
            <consortium name="EnsemblMetazoa"/>
        </authorList>
    </citation>
    <scope>IDENTIFICATION</scope>
</reference>
<keyword evidence="3" id="KW-1185">Reference proteome</keyword>
<dbReference type="SUPFAM" id="SSF63825">
    <property type="entry name" value="YWTD domain"/>
    <property type="match status" value="1"/>
</dbReference>
<dbReference type="PANTHER" id="PTHR46888">
    <property type="entry name" value="ZINC KNUCKLE DOMAINCONTAINING PROTEIN-RELATED"/>
    <property type="match status" value="1"/>
</dbReference>
<organism evidence="2 3">
    <name type="scientific">Helobdella robusta</name>
    <name type="common">Californian leech</name>
    <dbReference type="NCBI Taxonomy" id="6412"/>
    <lineage>
        <taxon>Eukaryota</taxon>
        <taxon>Metazoa</taxon>
        <taxon>Spiralia</taxon>
        <taxon>Lophotrochozoa</taxon>
        <taxon>Annelida</taxon>
        <taxon>Clitellata</taxon>
        <taxon>Hirudinea</taxon>
        <taxon>Rhynchobdellida</taxon>
        <taxon>Glossiphoniidae</taxon>
        <taxon>Helobdella</taxon>
    </lineage>
</organism>
<dbReference type="RefSeq" id="XP_009029208.1">
    <property type="nucleotide sequence ID" value="XM_009030960.1"/>
</dbReference>
<dbReference type="Gene3D" id="2.120.10.30">
    <property type="entry name" value="TolB, C-terminal domain"/>
    <property type="match status" value="1"/>
</dbReference>
<reference evidence="1 3" key="2">
    <citation type="journal article" date="2013" name="Nature">
        <title>Insights into bilaterian evolution from three spiralian genomes.</title>
        <authorList>
            <person name="Simakov O."/>
            <person name="Marletaz F."/>
            <person name="Cho S.J."/>
            <person name="Edsinger-Gonzales E."/>
            <person name="Havlak P."/>
            <person name="Hellsten U."/>
            <person name="Kuo D.H."/>
            <person name="Larsson T."/>
            <person name="Lv J."/>
            <person name="Arendt D."/>
            <person name="Savage R."/>
            <person name="Osoegawa K."/>
            <person name="de Jong P."/>
            <person name="Grimwood J."/>
            <person name="Chapman J.A."/>
            <person name="Shapiro H."/>
            <person name="Aerts A."/>
            <person name="Otillar R.P."/>
            <person name="Terry A.Y."/>
            <person name="Boore J.L."/>
            <person name="Grigoriev I.V."/>
            <person name="Lindberg D.R."/>
            <person name="Seaver E.C."/>
            <person name="Weisblat D.A."/>
            <person name="Putnam N.H."/>
            <person name="Rokhsar D.S."/>
        </authorList>
    </citation>
    <scope>NUCLEOTIDE SEQUENCE</scope>
</reference>
<dbReference type="EMBL" id="AMQM01001926">
    <property type="status" value="NOT_ANNOTATED_CDS"/>
    <property type="molecule type" value="Genomic_DNA"/>
</dbReference>
<proteinExistence type="predicted"/>
<evidence type="ECO:0000313" key="2">
    <source>
        <dbReference type="EnsemblMetazoa" id="HelroP165061"/>
    </source>
</evidence>
<name>T1EW83_HELRO</name>
<evidence type="ECO:0000313" key="3">
    <source>
        <dbReference type="Proteomes" id="UP000015101"/>
    </source>
</evidence>
<dbReference type="PANTHER" id="PTHR46888:SF1">
    <property type="entry name" value="RIBONUCLEASE H"/>
    <property type="match status" value="1"/>
</dbReference>
<dbReference type="Proteomes" id="UP000015101">
    <property type="component" value="Unassembled WGS sequence"/>
</dbReference>
<dbReference type="AlphaFoldDB" id="T1EW83"/>
<dbReference type="EnsemblMetazoa" id="HelroT165061">
    <property type="protein sequence ID" value="HelroP165061"/>
    <property type="gene ID" value="HelroG165061"/>
</dbReference>
<dbReference type="InParanoid" id="T1EW83"/>
<dbReference type="EMBL" id="KB097639">
    <property type="protein sequence ID" value="ESN92925.1"/>
    <property type="molecule type" value="Genomic_DNA"/>
</dbReference>
<evidence type="ECO:0000313" key="1">
    <source>
        <dbReference type="EMBL" id="ESN92925.1"/>
    </source>
</evidence>
<dbReference type="GeneID" id="20200833"/>
<dbReference type="CTD" id="20200833"/>
<evidence type="ECO:0008006" key="4">
    <source>
        <dbReference type="Google" id="ProtNLM"/>
    </source>
</evidence>